<evidence type="ECO:0000313" key="1">
    <source>
        <dbReference type="EMBL" id="CAI5452909.1"/>
    </source>
</evidence>
<reference evidence="1" key="1">
    <citation type="submission" date="2022-11" db="EMBL/GenBank/DDBJ databases">
        <authorList>
            <person name="Kikuchi T."/>
        </authorList>
    </citation>
    <scope>NUCLEOTIDE SEQUENCE</scope>
    <source>
        <strain evidence="1">PS1010</strain>
    </source>
</reference>
<dbReference type="EMBL" id="CANHGI010000005">
    <property type="protein sequence ID" value="CAI5452909.1"/>
    <property type="molecule type" value="Genomic_DNA"/>
</dbReference>
<evidence type="ECO:0000313" key="2">
    <source>
        <dbReference type="Proteomes" id="UP001152747"/>
    </source>
</evidence>
<dbReference type="Proteomes" id="UP001152747">
    <property type="component" value="Unassembled WGS sequence"/>
</dbReference>
<gene>
    <name evidence="1" type="ORF">CAMP_LOCUS15546</name>
</gene>
<protein>
    <submittedName>
        <fullName evidence="1">Uncharacterized protein</fullName>
    </submittedName>
</protein>
<comment type="caution">
    <text evidence="1">The sequence shown here is derived from an EMBL/GenBank/DDBJ whole genome shotgun (WGS) entry which is preliminary data.</text>
</comment>
<proteinExistence type="predicted"/>
<keyword evidence="2" id="KW-1185">Reference proteome</keyword>
<sequence length="72" mass="8672">MSKASNQLEIIDQLRGDILRIMWKFLIKQLNEETIWFTCSSNNKLNRVRCMEKSNQNMLSSIFSTIWIEYLR</sequence>
<organism evidence="1 2">
    <name type="scientific">Caenorhabditis angaria</name>
    <dbReference type="NCBI Taxonomy" id="860376"/>
    <lineage>
        <taxon>Eukaryota</taxon>
        <taxon>Metazoa</taxon>
        <taxon>Ecdysozoa</taxon>
        <taxon>Nematoda</taxon>
        <taxon>Chromadorea</taxon>
        <taxon>Rhabditida</taxon>
        <taxon>Rhabditina</taxon>
        <taxon>Rhabditomorpha</taxon>
        <taxon>Rhabditoidea</taxon>
        <taxon>Rhabditidae</taxon>
        <taxon>Peloderinae</taxon>
        <taxon>Caenorhabditis</taxon>
    </lineage>
</organism>
<accession>A0A9P1IZA9</accession>
<name>A0A9P1IZA9_9PELO</name>
<dbReference type="AlphaFoldDB" id="A0A9P1IZA9"/>